<feature type="transmembrane region" description="Helical" evidence="5">
    <location>
        <begin position="72"/>
        <end position="91"/>
    </location>
</feature>
<keyword evidence="5" id="KW-0472">Membrane</keyword>
<evidence type="ECO:0000256" key="2">
    <source>
        <dbReference type="ARBA" id="ARBA00022448"/>
    </source>
</evidence>
<organism evidence="7">
    <name type="scientific">uncultured Mycobacterium sp</name>
    <dbReference type="NCBI Taxonomy" id="171292"/>
    <lineage>
        <taxon>Bacteria</taxon>
        <taxon>Bacillati</taxon>
        <taxon>Actinomycetota</taxon>
        <taxon>Actinomycetes</taxon>
        <taxon>Mycobacteriales</taxon>
        <taxon>Mycobacteriaceae</taxon>
        <taxon>Mycobacterium</taxon>
        <taxon>environmental samples</taxon>
    </lineage>
</organism>
<dbReference type="PROSITE" id="PS50893">
    <property type="entry name" value="ABC_TRANSPORTER_2"/>
    <property type="match status" value="2"/>
</dbReference>
<dbReference type="InterPro" id="IPR027417">
    <property type="entry name" value="P-loop_NTPase"/>
</dbReference>
<dbReference type="GO" id="GO:0043190">
    <property type="term" value="C:ATP-binding cassette (ABC) transporter complex"/>
    <property type="evidence" value="ECO:0007669"/>
    <property type="project" value="TreeGrafter"/>
</dbReference>
<dbReference type="PANTHER" id="PTHR43553">
    <property type="entry name" value="HEAVY METAL TRANSPORTER"/>
    <property type="match status" value="1"/>
</dbReference>
<dbReference type="SMART" id="SM00382">
    <property type="entry name" value="AAA"/>
    <property type="match status" value="2"/>
</dbReference>
<evidence type="ECO:0000313" key="7">
    <source>
        <dbReference type="EMBL" id="SBS73736.1"/>
    </source>
</evidence>
<dbReference type="GO" id="GO:0016887">
    <property type="term" value="F:ATP hydrolysis activity"/>
    <property type="evidence" value="ECO:0007669"/>
    <property type="project" value="InterPro"/>
</dbReference>
<dbReference type="SUPFAM" id="SSF52540">
    <property type="entry name" value="P-loop containing nucleoside triphosphate hydrolases"/>
    <property type="match status" value="2"/>
</dbReference>
<feature type="domain" description="ABC transporter" evidence="6">
    <location>
        <begin position="244"/>
        <end position="466"/>
    </location>
</feature>
<dbReference type="AlphaFoldDB" id="A0A1Y5P4U6"/>
<dbReference type="InterPro" id="IPR003439">
    <property type="entry name" value="ABC_transporter-like_ATP-bd"/>
</dbReference>
<proteinExistence type="inferred from homology"/>
<dbReference type="InterPro" id="IPR015856">
    <property type="entry name" value="ABC_transpr_CbiO/EcfA_su"/>
</dbReference>
<keyword evidence="5" id="KW-0812">Transmembrane</keyword>
<keyword evidence="3" id="KW-0547">Nucleotide-binding</keyword>
<dbReference type="Gene3D" id="3.40.50.300">
    <property type="entry name" value="P-loop containing nucleotide triphosphate hydrolases"/>
    <property type="match status" value="2"/>
</dbReference>
<gene>
    <name evidence="7" type="ORF">MHPYR_180018</name>
</gene>
<evidence type="ECO:0000256" key="1">
    <source>
        <dbReference type="ARBA" id="ARBA00005417"/>
    </source>
</evidence>
<dbReference type="GO" id="GO:0042626">
    <property type="term" value="F:ATPase-coupled transmembrane transporter activity"/>
    <property type="evidence" value="ECO:0007669"/>
    <property type="project" value="TreeGrafter"/>
</dbReference>
<reference evidence="7" key="1">
    <citation type="submission" date="2016-03" db="EMBL/GenBank/DDBJ databases">
        <authorList>
            <person name="Ploux O."/>
        </authorList>
    </citation>
    <scope>NUCLEOTIDE SEQUENCE</scope>
    <source>
        <strain evidence="7">UC10</strain>
    </source>
</reference>
<feature type="transmembrane region" description="Helical" evidence="5">
    <location>
        <begin position="190"/>
        <end position="214"/>
    </location>
</feature>
<dbReference type="Pfam" id="PF00005">
    <property type="entry name" value="ABC_tran"/>
    <property type="match status" value="2"/>
</dbReference>
<feature type="domain" description="ABC transporter" evidence="6">
    <location>
        <begin position="470"/>
        <end position="683"/>
    </location>
</feature>
<sequence length="683" mass="71615">MTATRPEAPAAQPSGSAVDRRRVGSLSPVEMAQASVMAALAAALSIISVVIPFAGGLSLLTTVPMGLLGYRYRLRVLVASTFAASVVAFLIAGVSGLMVVVNCAYVGGLAGIMKRRGRGTPTVIAVGLLAGVVFGLFIIAALTVLVRLRSLTFSAMTANFDGVVSVVSHFEPFRPAAQDARHLFGVALQYWPLLLMVYAMFSIMVVTLVGWWALSRVLDRLSGIPDVHKLETPDETGPVAPVPVRLVDARFRYPNATHDALRPLSMTVEAGEDVAITGANGSGKTTLMLLLSGREPTSGSIERPGAVGLGQLGGTAVIMQHPESQVLGTRVADDVVWGLPPGTATDVAGLLGEVGLAGMEERDTGGLSGGELQRLAVAAALARQPSLLIADEVTSMVDQRGREALLAVLSGLTERHQMALVQITHYNNEADTADRIVKLSESQDNAHLVESAAAPTPTVSVAPRGAEPVLELKHVGHEYASGTPWSKAALHDIDFTVREGEGVLIHGGNGSGKSTLAWIMAGLTTPTTGSCLVRGRPASECVGEVAIAFQAARLQLMRSRVDTEVASAAGFSHRDRARVTAALAKVGLDASLVGRRIDQLSGGQMRRVVMAGLLARSPQALILDEPLAGLDAASQRGLLRLLSDLRRNSGLTVVVISHDFVGLEELCPRTLHLRDGVLTEGPS</sequence>
<name>A0A1Y5P4U6_9MYCO</name>
<evidence type="ECO:0000256" key="4">
    <source>
        <dbReference type="ARBA" id="ARBA00022840"/>
    </source>
</evidence>
<dbReference type="InterPro" id="IPR003593">
    <property type="entry name" value="AAA+_ATPase"/>
</dbReference>
<evidence type="ECO:0000256" key="5">
    <source>
        <dbReference type="SAM" id="Phobius"/>
    </source>
</evidence>
<keyword evidence="2" id="KW-0813">Transport</keyword>
<comment type="similarity">
    <text evidence="1">Belongs to the ABC transporter superfamily.</text>
</comment>
<dbReference type="InterPro" id="IPR017871">
    <property type="entry name" value="ABC_transporter-like_CS"/>
</dbReference>
<dbReference type="EMBL" id="FLQS01000010">
    <property type="protein sequence ID" value="SBS73736.1"/>
    <property type="molecule type" value="Genomic_DNA"/>
</dbReference>
<keyword evidence="4" id="KW-0067">ATP-binding</keyword>
<protein>
    <recommendedName>
        <fullName evidence="6">ABC transporter domain-containing protein</fullName>
    </recommendedName>
</protein>
<evidence type="ECO:0000259" key="6">
    <source>
        <dbReference type="PROSITE" id="PS50893"/>
    </source>
</evidence>
<dbReference type="PROSITE" id="PS00211">
    <property type="entry name" value="ABC_TRANSPORTER_1"/>
    <property type="match status" value="2"/>
</dbReference>
<accession>A0A1Y5P4U6</accession>
<feature type="transmembrane region" description="Helical" evidence="5">
    <location>
        <begin position="125"/>
        <end position="146"/>
    </location>
</feature>
<dbReference type="GO" id="GO:0005524">
    <property type="term" value="F:ATP binding"/>
    <property type="evidence" value="ECO:0007669"/>
    <property type="project" value="UniProtKB-KW"/>
</dbReference>
<dbReference type="CDD" id="cd03225">
    <property type="entry name" value="ABC_cobalt_CbiO_domain1"/>
    <property type="match status" value="2"/>
</dbReference>
<dbReference type="InterPro" id="IPR050095">
    <property type="entry name" value="ECF_ABC_transporter_ATP-bd"/>
</dbReference>
<evidence type="ECO:0000256" key="3">
    <source>
        <dbReference type="ARBA" id="ARBA00022741"/>
    </source>
</evidence>
<feature type="transmembrane region" description="Helical" evidence="5">
    <location>
        <begin position="36"/>
        <end position="60"/>
    </location>
</feature>
<keyword evidence="5" id="KW-1133">Transmembrane helix</keyword>